<dbReference type="InterPro" id="IPR001680">
    <property type="entry name" value="WD40_rpt"/>
</dbReference>
<keyword evidence="7 11" id="KW-0498">Mitosis</keyword>
<name>A0A2R5H004_9STRA</name>
<feature type="repeat" description="WD" evidence="12">
    <location>
        <begin position="252"/>
        <end position="285"/>
    </location>
</feature>
<evidence type="ECO:0000256" key="2">
    <source>
        <dbReference type="ARBA" id="ARBA00022490"/>
    </source>
</evidence>
<dbReference type="OrthoDB" id="202197at2759"/>
<feature type="repeat" description="WD" evidence="12">
    <location>
        <begin position="164"/>
        <end position="196"/>
    </location>
</feature>
<dbReference type="GO" id="GO:0005875">
    <property type="term" value="C:microtubule associated complex"/>
    <property type="evidence" value="ECO:0007669"/>
    <property type="project" value="UniProtKB-UniRule"/>
</dbReference>
<dbReference type="SUPFAM" id="SSF50978">
    <property type="entry name" value="WD40 repeat-like"/>
    <property type="match status" value="1"/>
</dbReference>
<dbReference type="PROSITE" id="PS50294">
    <property type="entry name" value="WD_REPEATS_REGION"/>
    <property type="match status" value="6"/>
</dbReference>
<evidence type="ECO:0000256" key="11">
    <source>
        <dbReference type="HAMAP-Rule" id="MF_03141"/>
    </source>
</evidence>
<dbReference type="SMART" id="SM00320">
    <property type="entry name" value="WD40"/>
    <property type="match status" value="7"/>
</dbReference>
<dbReference type="GO" id="GO:0005737">
    <property type="term" value="C:cytoplasm"/>
    <property type="evidence" value="ECO:0007669"/>
    <property type="project" value="UniProtKB-UniRule"/>
</dbReference>
<dbReference type="PANTHER" id="PTHR22847:SF637">
    <property type="entry name" value="WD REPEAT DOMAIN 5B"/>
    <property type="match status" value="1"/>
</dbReference>
<dbReference type="PROSITE" id="PS50082">
    <property type="entry name" value="WD_REPEATS_2"/>
    <property type="match status" value="7"/>
</dbReference>
<evidence type="ECO:0000256" key="9">
    <source>
        <dbReference type="ARBA" id="ARBA00023212"/>
    </source>
</evidence>
<keyword evidence="4 11" id="KW-0132">Cell division</keyword>
<dbReference type="HAMAP" id="MF_03141">
    <property type="entry name" value="lis1"/>
    <property type="match status" value="1"/>
</dbReference>
<feature type="repeat" description="WD" evidence="12">
    <location>
        <begin position="122"/>
        <end position="163"/>
    </location>
</feature>
<dbReference type="GO" id="GO:0000132">
    <property type="term" value="P:establishment of mitotic spindle orientation"/>
    <property type="evidence" value="ECO:0007669"/>
    <property type="project" value="UniProtKB-UniRule"/>
</dbReference>
<evidence type="ECO:0000256" key="13">
    <source>
        <dbReference type="SAM" id="MobiDB-lite"/>
    </source>
</evidence>
<protein>
    <recommendedName>
        <fullName evidence="11">Lissencephaly-1 homolog</fullName>
    </recommendedName>
</protein>
<dbReference type="GO" id="GO:0051301">
    <property type="term" value="P:cell division"/>
    <property type="evidence" value="ECO:0007669"/>
    <property type="project" value="UniProtKB-KW"/>
</dbReference>
<keyword evidence="3 12" id="KW-0853">WD repeat</keyword>
<dbReference type="AlphaFoldDB" id="A0A2R5H004"/>
<dbReference type="Proteomes" id="UP000241890">
    <property type="component" value="Unassembled WGS sequence"/>
</dbReference>
<evidence type="ECO:0000313" key="16">
    <source>
        <dbReference type="Proteomes" id="UP000241890"/>
    </source>
</evidence>
<evidence type="ECO:0000313" key="15">
    <source>
        <dbReference type="EMBL" id="GBG34061.1"/>
    </source>
</evidence>
<feature type="repeat" description="WD" evidence="12">
    <location>
        <begin position="209"/>
        <end position="251"/>
    </location>
</feature>
<dbReference type="GO" id="GO:0005874">
    <property type="term" value="C:microtubule"/>
    <property type="evidence" value="ECO:0007669"/>
    <property type="project" value="UniProtKB-KW"/>
</dbReference>
<dbReference type="InterPro" id="IPR056795">
    <property type="entry name" value="PAC1-like_LisH-like_dom"/>
</dbReference>
<dbReference type="Gene3D" id="2.130.10.10">
    <property type="entry name" value="YVTN repeat-like/Quinoprotein amine dehydrogenase"/>
    <property type="match status" value="1"/>
</dbReference>
<feature type="repeat" description="WD" evidence="12">
    <location>
        <begin position="426"/>
        <end position="457"/>
    </location>
</feature>
<dbReference type="InterPro" id="IPR015943">
    <property type="entry name" value="WD40/YVTN_repeat-like_dom_sf"/>
</dbReference>
<evidence type="ECO:0000256" key="1">
    <source>
        <dbReference type="ARBA" id="ARBA00022448"/>
    </source>
</evidence>
<gene>
    <name evidence="15" type="ORF">FCC1311_102842</name>
</gene>
<dbReference type="GO" id="GO:0005813">
    <property type="term" value="C:centrosome"/>
    <property type="evidence" value="ECO:0007669"/>
    <property type="project" value="UniProtKB-SubCell"/>
</dbReference>
<keyword evidence="2 11" id="KW-0963">Cytoplasm</keyword>
<feature type="region of interest" description="Disordered" evidence="13">
    <location>
        <begin position="321"/>
        <end position="346"/>
    </location>
</feature>
<dbReference type="InterPro" id="IPR036322">
    <property type="entry name" value="WD40_repeat_dom_sf"/>
</dbReference>
<keyword evidence="16" id="KW-1185">Reference proteome</keyword>
<reference evidence="15 16" key="1">
    <citation type="submission" date="2017-12" db="EMBL/GenBank/DDBJ databases">
        <title>Sequencing, de novo assembly and annotation of complete genome of a new Thraustochytrid species, strain FCC1311.</title>
        <authorList>
            <person name="Sedici K."/>
            <person name="Godart F."/>
            <person name="Aiese Cigliano R."/>
            <person name="Sanseverino W."/>
            <person name="Barakat M."/>
            <person name="Ortet P."/>
            <person name="Marechal E."/>
            <person name="Cagnac O."/>
            <person name="Amato A."/>
        </authorList>
    </citation>
    <scope>NUCLEOTIDE SEQUENCE [LARGE SCALE GENOMIC DNA]</scope>
</reference>
<dbReference type="CDD" id="cd00200">
    <property type="entry name" value="WD40"/>
    <property type="match status" value="1"/>
</dbReference>
<keyword evidence="9 11" id="KW-0206">Cytoskeleton</keyword>
<evidence type="ECO:0000256" key="4">
    <source>
        <dbReference type="ARBA" id="ARBA00022618"/>
    </source>
</evidence>
<comment type="subcellular location">
    <subcellularLocation>
        <location evidence="11">Cytoplasm</location>
        <location evidence="11">Cytoskeleton</location>
    </subcellularLocation>
    <subcellularLocation>
        <location evidence="11">Cytoplasm</location>
        <location evidence="11">Cytoskeleton</location>
        <location evidence="11">Microtubule organizing center</location>
        <location evidence="11">Centrosome</location>
    </subcellularLocation>
    <text evidence="11">Localizes to the plus end of microtubules and to the centrosome.</text>
</comment>
<dbReference type="InterPro" id="IPR020472">
    <property type="entry name" value="WD40_PAC1"/>
</dbReference>
<dbReference type="SUPFAM" id="SSF109925">
    <property type="entry name" value="Lissencephaly-1 protein (Lis-1, PAF-AH alpha) N-terminal domain"/>
    <property type="match status" value="1"/>
</dbReference>
<evidence type="ECO:0000256" key="5">
    <source>
        <dbReference type="ARBA" id="ARBA00022701"/>
    </source>
</evidence>
<evidence type="ECO:0000256" key="3">
    <source>
        <dbReference type="ARBA" id="ARBA00022574"/>
    </source>
</evidence>
<dbReference type="PANTHER" id="PTHR22847">
    <property type="entry name" value="WD40 REPEAT PROTEIN"/>
    <property type="match status" value="1"/>
</dbReference>
<dbReference type="InterPro" id="IPR019775">
    <property type="entry name" value="WD40_repeat_CS"/>
</dbReference>
<dbReference type="PROSITE" id="PS00678">
    <property type="entry name" value="WD_REPEATS_1"/>
    <property type="match status" value="3"/>
</dbReference>
<evidence type="ECO:0000256" key="7">
    <source>
        <dbReference type="ARBA" id="ARBA00022776"/>
    </source>
</evidence>
<organism evidence="15 16">
    <name type="scientific">Hondaea fermentalgiana</name>
    <dbReference type="NCBI Taxonomy" id="2315210"/>
    <lineage>
        <taxon>Eukaryota</taxon>
        <taxon>Sar</taxon>
        <taxon>Stramenopiles</taxon>
        <taxon>Bigyra</taxon>
        <taxon>Labyrinthulomycetes</taxon>
        <taxon>Thraustochytrida</taxon>
        <taxon>Thraustochytriidae</taxon>
        <taxon>Hondaea</taxon>
    </lineage>
</organism>
<dbReference type="PRINTS" id="PR00320">
    <property type="entry name" value="GPROTEINBRPT"/>
</dbReference>
<evidence type="ECO:0000256" key="6">
    <source>
        <dbReference type="ARBA" id="ARBA00022737"/>
    </source>
</evidence>
<evidence type="ECO:0000259" key="14">
    <source>
        <dbReference type="Pfam" id="PF24951"/>
    </source>
</evidence>
<sequence length="466" mass="49937">MVLTEKQRNELHKAMVDYLASDDQFRDAAKALSAAFGLDDENAEAPAAAKGTPLLERKWTSVVRLQRKVLDLEQKVKDLEAERKAGGFGYAGGSNGGAGGGGPDGLRAGETYVLKTTSRARLQGHRAPVTCVCFHPRFNMLVSASEDASLKLWDFETGEFERTLKGHTNVVQDVAFNGDGSLLASCSADMSIKLWDFAPGGSQECVRTLMGHDHNVTGISFLPENPQQLVSCSRDKTIKVWDSTSGYCLRTLTGHDDWVRKLAVHRGSSLLATCSSDQSVILWNLAAAAGGELLERLRGHEHVVEAVAFSSATADKALTKGLGPLQANGAGHDAAQPPRAPQHLSNNHADQAQAGGAAYVVSGSRDRTVKVWQVATGVCLMTLTGHDNWVRAVAFQPHGKYLLTASEDKSVRIWDLEQQRCVRTVANAHSHFITSMAPHPKLALVATGSVDTEVALWAAAPASASV</sequence>
<dbReference type="Pfam" id="PF24951">
    <property type="entry name" value="LisH_PAC1"/>
    <property type="match status" value="1"/>
</dbReference>
<comment type="function">
    <text evidence="11">Positively regulates the activity of the minus-end directed microtubule motor protein dynein. May enhance dynein-mediated microtubule sliding by targeting dynein to the microtubule plus end. Required for several dynein- and microtubule-dependent processes.</text>
</comment>
<dbReference type="InterPro" id="IPR037190">
    <property type="entry name" value="LIS1_N"/>
</dbReference>
<proteinExistence type="inferred from homology"/>
<evidence type="ECO:0000256" key="10">
    <source>
        <dbReference type="ARBA" id="ARBA00023306"/>
    </source>
</evidence>
<dbReference type="InParanoid" id="A0A2R5H004"/>
<evidence type="ECO:0000256" key="8">
    <source>
        <dbReference type="ARBA" id="ARBA00023054"/>
    </source>
</evidence>
<keyword evidence="6" id="KW-0677">Repeat</keyword>
<dbReference type="InterPro" id="IPR017252">
    <property type="entry name" value="Dynein_regulator_LIS1"/>
</dbReference>
<dbReference type="Pfam" id="PF00400">
    <property type="entry name" value="WD40"/>
    <property type="match status" value="7"/>
</dbReference>
<keyword evidence="5 11" id="KW-0493">Microtubule</keyword>
<keyword evidence="1 11" id="KW-0813">Transport</keyword>
<dbReference type="PIRSF" id="PIRSF037647">
    <property type="entry name" value="Dynein_regulator_Lis1"/>
    <property type="match status" value="1"/>
</dbReference>
<dbReference type="GO" id="GO:0051012">
    <property type="term" value="P:microtubule sliding"/>
    <property type="evidence" value="ECO:0007669"/>
    <property type="project" value="UniProtKB-UniRule"/>
</dbReference>
<feature type="domain" description="PAC1-like LisH-like dimerisation" evidence="14">
    <location>
        <begin position="5"/>
        <end position="41"/>
    </location>
</feature>
<evidence type="ECO:0000256" key="12">
    <source>
        <dbReference type="PROSITE-ProRule" id="PRU00221"/>
    </source>
</evidence>
<keyword evidence="8 11" id="KW-0175">Coiled coil</keyword>
<comment type="similarity">
    <text evidence="11">Belongs to the WD repeat LIS1/nudF family.</text>
</comment>
<dbReference type="Gene3D" id="1.20.960.30">
    <property type="match status" value="1"/>
</dbReference>
<keyword evidence="10 11" id="KW-0131">Cell cycle</keyword>
<feature type="repeat" description="WD" evidence="12">
    <location>
        <begin position="359"/>
        <end position="382"/>
    </location>
</feature>
<dbReference type="EMBL" id="BEYU01000178">
    <property type="protein sequence ID" value="GBG34061.1"/>
    <property type="molecule type" value="Genomic_DNA"/>
</dbReference>
<dbReference type="GO" id="GO:1990234">
    <property type="term" value="C:transferase complex"/>
    <property type="evidence" value="ECO:0007669"/>
    <property type="project" value="UniProtKB-ARBA"/>
</dbReference>
<comment type="caution">
    <text evidence="15">The sequence shown here is derived from an EMBL/GenBank/DDBJ whole genome shotgun (WGS) entry which is preliminary data.</text>
</comment>
<feature type="repeat" description="WD" evidence="12">
    <location>
        <begin position="383"/>
        <end position="424"/>
    </location>
</feature>
<dbReference type="GO" id="GO:0070840">
    <property type="term" value="F:dynein complex binding"/>
    <property type="evidence" value="ECO:0007669"/>
    <property type="project" value="UniProtKB-UniRule"/>
</dbReference>
<accession>A0A2R5H004</accession>